<organism evidence="2 3">
    <name type="scientific">Rehmannia glutinosa</name>
    <name type="common">Chinese foxglove</name>
    <dbReference type="NCBI Taxonomy" id="99300"/>
    <lineage>
        <taxon>Eukaryota</taxon>
        <taxon>Viridiplantae</taxon>
        <taxon>Streptophyta</taxon>
        <taxon>Embryophyta</taxon>
        <taxon>Tracheophyta</taxon>
        <taxon>Spermatophyta</taxon>
        <taxon>Magnoliopsida</taxon>
        <taxon>eudicotyledons</taxon>
        <taxon>Gunneridae</taxon>
        <taxon>Pentapetalae</taxon>
        <taxon>asterids</taxon>
        <taxon>lamiids</taxon>
        <taxon>Lamiales</taxon>
        <taxon>Orobanchaceae</taxon>
        <taxon>Rehmannieae</taxon>
        <taxon>Rehmannia</taxon>
    </lineage>
</organism>
<dbReference type="InterPro" id="IPR045264">
    <property type="entry name" value="SPXM_SPX_plant"/>
</dbReference>
<protein>
    <recommendedName>
        <fullName evidence="1">SPX domain-containing protein</fullName>
    </recommendedName>
</protein>
<dbReference type="Proteomes" id="UP001318860">
    <property type="component" value="Unassembled WGS sequence"/>
</dbReference>
<keyword evidence="3" id="KW-1185">Reference proteome</keyword>
<name>A0ABR0V4H3_REHGL</name>
<dbReference type="InterPro" id="IPR004331">
    <property type="entry name" value="SPX_dom"/>
</dbReference>
<comment type="caution">
    <text evidence="2">The sequence shown here is derived from an EMBL/GenBank/DDBJ whole genome shotgun (WGS) entry which is preliminary data.</text>
</comment>
<evidence type="ECO:0000259" key="1">
    <source>
        <dbReference type="PROSITE" id="PS51382"/>
    </source>
</evidence>
<reference evidence="2 3" key="1">
    <citation type="journal article" date="2021" name="Comput. Struct. Biotechnol. J.">
        <title>De novo genome assembly of the potent medicinal plant Rehmannia glutinosa using nanopore technology.</title>
        <authorList>
            <person name="Ma L."/>
            <person name="Dong C."/>
            <person name="Song C."/>
            <person name="Wang X."/>
            <person name="Zheng X."/>
            <person name="Niu Y."/>
            <person name="Chen S."/>
            <person name="Feng W."/>
        </authorList>
    </citation>
    <scope>NUCLEOTIDE SEQUENCE [LARGE SCALE GENOMIC DNA]</scope>
    <source>
        <strain evidence="2">DH-2019</strain>
    </source>
</reference>
<dbReference type="PROSITE" id="PS51382">
    <property type="entry name" value="SPX"/>
    <property type="match status" value="1"/>
</dbReference>
<dbReference type="Pfam" id="PF03105">
    <property type="entry name" value="SPX"/>
    <property type="match status" value="1"/>
</dbReference>
<dbReference type="CDD" id="cd14479">
    <property type="entry name" value="SPX-MFS_plant"/>
    <property type="match status" value="1"/>
</dbReference>
<gene>
    <name evidence="2" type="ORF">DH2020_036147</name>
</gene>
<feature type="domain" description="SPX" evidence="1">
    <location>
        <begin position="2"/>
        <end position="101"/>
    </location>
</feature>
<proteinExistence type="predicted"/>
<sequence>MVEFGKRLKERQIQEWKGYYINYKLMKKKVKQYNNEIEAGAVERRHVLKDFSRMLDNEIETIVLFILEQQGLLASRIAELNEQQDSLCGRSLRSLISIFAE</sequence>
<evidence type="ECO:0000313" key="3">
    <source>
        <dbReference type="Proteomes" id="UP001318860"/>
    </source>
</evidence>
<accession>A0ABR0V4H3</accession>
<evidence type="ECO:0000313" key="2">
    <source>
        <dbReference type="EMBL" id="KAK6130097.1"/>
    </source>
</evidence>
<dbReference type="EMBL" id="JABTTQ020001598">
    <property type="protein sequence ID" value="KAK6130097.1"/>
    <property type="molecule type" value="Genomic_DNA"/>
</dbReference>